<dbReference type="FunFam" id="1.10.510.10:FF:000121">
    <property type="entry name" value="Serine/threonine-protein kinase nrc-2"/>
    <property type="match status" value="1"/>
</dbReference>
<comment type="catalytic activity">
    <reaction evidence="8">
        <text>L-threonyl-[protein] + ATP = O-phospho-L-threonyl-[protein] + ADP + H(+)</text>
        <dbReference type="Rhea" id="RHEA:46608"/>
        <dbReference type="Rhea" id="RHEA-COMP:11060"/>
        <dbReference type="Rhea" id="RHEA-COMP:11605"/>
        <dbReference type="ChEBI" id="CHEBI:15378"/>
        <dbReference type="ChEBI" id="CHEBI:30013"/>
        <dbReference type="ChEBI" id="CHEBI:30616"/>
        <dbReference type="ChEBI" id="CHEBI:61977"/>
        <dbReference type="ChEBI" id="CHEBI:456216"/>
        <dbReference type="EC" id="2.7.11.1"/>
    </reaction>
</comment>
<comment type="catalytic activity">
    <reaction evidence="9">
        <text>L-seryl-[protein] + ATP = O-phospho-L-seryl-[protein] + ADP + H(+)</text>
        <dbReference type="Rhea" id="RHEA:17989"/>
        <dbReference type="Rhea" id="RHEA-COMP:9863"/>
        <dbReference type="Rhea" id="RHEA-COMP:11604"/>
        <dbReference type="ChEBI" id="CHEBI:15378"/>
        <dbReference type="ChEBI" id="CHEBI:29999"/>
        <dbReference type="ChEBI" id="CHEBI:30616"/>
        <dbReference type="ChEBI" id="CHEBI:83421"/>
        <dbReference type="ChEBI" id="CHEBI:456216"/>
        <dbReference type="EC" id="2.7.11.1"/>
    </reaction>
</comment>
<gene>
    <name evidence="12" type="primary">NRC2</name>
    <name evidence="12" type="ORF">OC846_002969</name>
</gene>
<keyword evidence="7" id="KW-0067">ATP-binding</keyword>
<organism evidence="12 13">
    <name type="scientific">Tilletia horrida</name>
    <dbReference type="NCBI Taxonomy" id="155126"/>
    <lineage>
        <taxon>Eukaryota</taxon>
        <taxon>Fungi</taxon>
        <taxon>Dikarya</taxon>
        <taxon>Basidiomycota</taxon>
        <taxon>Ustilaginomycotina</taxon>
        <taxon>Exobasidiomycetes</taxon>
        <taxon>Tilletiales</taxon>
        <taxon>Tilletiaceae</taxon>
        <taxon>Tilletia</taxon>
    </lineage>
</organism>
<evidence type="ECO:0000256" key="8">
    <source>
        <dbReference type="ARBA" id="ARBA00047899"/>
    </source>
</evidence>
<evidence type="ECO:0000256" key="9">
    <source>
        <dbReference type="ARBA" id="ARBA00048679"/>
    </source>
</evidence>
<feature type="compositionally biased region" description="Polar residues" evidence="10">
    <location>
        <begin position="285"/>
        <end position="306"/>
    </location>
</feature>
<dbReference type="Proteomes" id="UP001176517">
    <property type="component" value="Unassembled WGS sequence"/>
</dbReference>
<feature type="compositionally biased region" description="Polar residues" evidence="10">
    <location>
        <begin position="570"/>
        <end position="582"/>
    </location>
</feature>
<evidence type="ECO:0000313" key="12">
    <source>
        <dbReference type="EMBL" id="KAK0552272.1"/>
    </source>
</evidence>
<proteinExistence type="inferred from homology"/>
<keyword evidence="6 12" id="KW-0418">Kinase</keyword>
<evidence type="ECO:0000259" key="11">
    <source>
        <dbReference type="PROSITE" id="PS50011"/>
    </source>
</evidence>
<sequence>MTSSSSIFSSPTSSPTSPTSSSGAPQLSAPPVLPGLSFQLDFGSSLDDTSSDKPANTSSFLTDSTPTPPAASSSTATASKASAPTQEILPSASVARSETAKSRTTSSTSTALTESTSQNKPIPPPKETAPSSATPRNELASAKEAATPRLPSQASVPPTSAVSNGSSGSASTHKAQGSTSEVLSPVQKSSSQAPAATSPSTPSTPTAGRLQSPTITSPTSPNRNGSYSSHQSPATSVKDGSSGSKDKKWKSILKFGSMSRKSSSNLAAMAAATSPYDQNPPPLPNSATHPASPQEQPAFQPISGSTVVADPASFSNDSSSSDHGPQLGANGLPAAAGPRGHHQQQSSTSSQQQGIHHSKSSRDRSAKNSTQGQPDANVDNSLAVPNDAAGPTGSGSNGSGNFATRLLRRVSSAPDANKLLNGNGPGSGGGGTGSKSNAGGAYPPSSHRSRGAKRDSSSNRNTPESSKKNSSAERERGGEKDTLANAGEGYFPGSPIQMDASATSYSSKDFERARANSIKGGGTPRREKSGGIAGIVFPGNGGGSSSKKGERGGDSGSRKNSHLSPPPPYSKNSAGQLSSSVSGPDLAGPNSPRIGSGATAAASGNGSGSGSGSGQRGQGGQGRSNFRRTYSANSIKVRDVEVGPNSFVKVKMLGKGDVGKVYLVKEKKTERLYAMKVLSKKEMLKRNKVKRVMAEQEILATSNHPFIVTLFHSFQSEDYLYLCMEYCMGGEFFRALQTRPGKCLSEDDAKFYAAEVTAALEYLHLMGFIYRDLKPENILLHQSGHVMLSDFDLSARATQRGGAPAMIRQDSPNSAPLLDTRSCIADLRTNSFVGTEEYIAPEVIKGNGHTSAVDWWTLGILIYEMIFATTPFKGPNRNATFGNVLKHEVTFPDSTPISSMGKSLIRKLLIKDELHRLGSQSGASEIKSHKWFAGLSWGLLRNSTPPIVPAYSNGLDAINFRSVRESKSLNLDRQGGVPSDAQQQANGGGGTKKHHHHQSHQKGVGSTASGKSGDIKAGAGKPGLTDEDDDAVSSNPFSGFSSITRLHADDDYY</sequence>
<feature type="domain" description="Protein kinase" evidence="11">
    <location>
        <begin position="647"/>
        <end position="932"/>
    </location>
</feature>
<dbReference type="PROSITE" id="PS00108">
    <property type="entry name" value="PROTEIN_KINASE_ST"/>
    <property type="match status" value="1"/>
</dbReference>
<reference evidence="12" key="1">
    <citation type="journal article" date="2023" name="PhytoFront">
        <title>Draft Genome Resources of Seven Strains of Tilletia horrida, Causal Agent of Kernel Smut of Rice.</title>
        <authorList>
            <person name="Khanal S."/>
            <person name="Antony Babu S."/>
            <person name="Zhou X.G."/>
        </authorList>
    </citation>
    <scope>NUCLEOTIDE SEQUENCE</scope>
    <source>
        <strain evidence="12">TX6</strain>
    </source>
</reference>
<dbReference type="Pfam" id="PF00069">
    <property type="entry name" value="Pkinase"/>
    <property type="match status" value="1"/>
</dbReference>
<evidence type="ECO:0000256" key="4">
    <source>
        <dbReference type="ARBA" id="ARBA00022679"/>
    </source>
</evidence>
<feature type="compositionally biased region" description="Basic and acidic residues" evidence="10">
    <location>
        <begin position="547"/>
        <end position="557"/>
    </location>
</feature>
<dbReference type="AlphaFoldDB" id="A0AAN6JRP8"/>
<dbReference type="GO" id="GO:0004674">
    <property type="term" value="F:protein serine/threonine kinase activity"/>
    <property type="evidence" value="ECO:0007669"/>
    <property type="project" value="UniProtKB-KW"/>
</dbReference>
<feature type="compositionally biased region" description="Polar residues" evidence="10">
    <location>
        <begin position="172"/>
        <end position="188"/>
    </location>
</feature>
<evidence type="ECO:0000256" key="3">
    <source>
        <dbReference type="ARBA" id="ARBA00022527"/>
    </source>
</evidence>
<feature type="compositionally biased region" description="Polar residues" evidence="10">
    <location>
        <begin position="367"/>
        <end position="380"/>
    </location>
</feature>
<feature type="compositionally biased region" description="Basic residues" evidence="10">
    <location>
        <begin position="991"/>
        <end position="1000"/>
    </location>
</feature>
<feature type="region of interest" description="Disordered" evidence="10">
    <location>
        <begin position="969"/>
        <end position="1042"/>
    </location>
</feature>
<feature type="compositionally biased region" description="Low complexity" evidence="10">
    <location>
        <begin position="1"/>
        <end position="22"/>
    </location>
</feature>
<keyword evidence="3 12" id="KW-0723">Serine/threonine-protein kinase</keyword>
<dbReference type="EC" id="2.7.11.1" evidence="2"/>
<evidence type="ECO:0000256" key="5">
    <source>
        <dbReference type="ARBA" id="ARBA00022741"/>
    </source>
</evidence>
<name>A0AAN6JRP8_9BASI</name>
<dbReference type="InterPro" id="IPR008271">
    <property type="entry name" value="Ser/Thr_kinase_AS"/>
</dbReference>
<dbReference type="InterPro" id="IPR011009">
    <property type="entry name" value="Kinase-like_dom_sf"/>
</dbReference>
<evidence type="ECO:0000256" key="2">
    <source>
        <dbReference type="ARBA" id="ARBA00012513"/>
    </source>
</evidence>
<feature type="compositionally biased region" description="Polar residues" evidence="10">
    <location>
        <begin position="209"/>
        <end position="235"/>
    </location>
</feature>
<comment type="caution">
    <text evidence="12">The sequence shown here is derived from an EMBL/GenBank/DDBJ whole genome shotgun (WGS) entry which is preliminary data.</text>
</comment>
<dbReference type="SMART" id="SM00220">
    <property type="entry name" value="S_TKc"/>
    <property type="match status" value="1"/>
</dbReference>
<feature type="compositionally biased region" description="Low complexity" evidence="10">
    <location>
        <begin position="595"/>
        <end position="604"/>
    </location>
</feature>
<dbReference type="PANTHER" id="PTHR45637">
    <property type="entry name" value="FLIPPASE KINASE 1-RELATED"/>
    <property type="match status" value="1"/>
</dbReference>
<keyword evidence="5" id="KW-0547">Nucleotide-binding</keyword>
<evidence type="ECO:0000313" key="13">
    <source>
        <dbReference type="Proteomes" id="UP001176517"/>
    </source>
</evidence>
<feature type="compositionally biased region" description="Gly residues" evidence="10">
    <location>
        <begin position="423"/>
        <end position="433"/>
    </location>
</feature>
<evidence type="ECO:0000256" key="7">
    <source>
        <dbReference type="ARBA" id="ARBA00022840"/>
    </source>
</evidence>
<dbReference type="CDD" id="cd05574">
    <property type="entry name" value="STKc_phototropin_like"/>
    <property type="match status" value="1"/>
</dbReference>
<dbReference type="Gene3D" id="3.30.200.20">
    <property type="entry name" value="Phosphorylase Kinase, domain 1"/>
    <property type="match status" value="1"/>
</dbReference>
<accession>A0AAN6JRP8</accession>
<feature type="region of interest" description="Disordered" evidence="10">
    <location>
        <begin position="1"/>
        <end position="630"/>
    </location>
</feature>
<feature type="compositionally biased region" description="Polar residues" evidence="10">
    <location>
        <begin position="1032"/>
        <end position="1042"/>
    </location>
</feature>
<keyword evidence="4" id="KW-0808">Transferase</keyword>
<keyword evidence="13" id="KW-1185">Reference proteome</keyword>
<feature type="compositionally biased region" description="Low complexity" evidence="10">
    <location>
        <begin position="160"/>
        <end position="171"/>
    </location>
</feature>
<feature type="compositionally biased region" description="Polar residues" evidence="10">
    <location>
        <begin position="46"/>
        <end position="61"/>
    </location>
</feature>
<dbReference type="InterPro" id="IPR000719">
    <property type="entry name" value="Prot_kinase_dom"/>
</dbReference>
<dbReference type="PROSITE" id="PS50011">
    <property type="entry name" value="PROTEIN_KINASE_DOM"/>
    <property type="match status" value="1"/>
</dbReference>
<protein>
    <recommendedName>
        <fullName evidence="2">non-specific serine/threonine protein kinase</fullName>
        <ecNumber evidence="2">2.7.11.1</ecNumber>
    </recommendedName>
</protein>
<feature type="compositionally biased region" description="Low complexity" evidence="10">
    <location>
        <begin position="313"/>
        <end position="355"/>
    </location>
</feature>
<evidence type="ECO:0000256" key="6">
    <source>
        <dbReference type="ARBA" id="ARBA00022777"/>
    </source>
</evidence>
<feature type="compositionally biased region" description="Gly residues" evidence="10">
    <location>
        <begin position="605"/>
        <end position="622"/>
    </location>
</feature>
<dbReference type="Gene3D" id="1.10.510.10">
    <property type="entry name" value="Transferase(Phosphotransferase) domain 1"/>
    <property type="match status" value="1"/>
</dbReference>
<dbReference type="FunFam" id="3.30.200.20:FF:001236">
    <property type="entry name" value="AGC/RSK protein kinase"/>
    <property type="match status" value="1"/>
</dbReference>
<feature type="compositionally biased region" description="Low complexity" evidence="10">
    <location>
        <begin position="102"/>
        <end position="117"/>
    </location>
</feature>
<dbReference type="EMBL" id="JAPDMZ010000065">
    <property type="protein sequence ID" value="KAK0552272.1"/>
    <property type="molecule type" value="Genomic_DNA"/>
</dbReference>
<dbReference type="GO" id="GO:0005524">
    <property type="term" value="F:ATP binding"/>
    <property type="evidence" value="ECO:0007669"/>
    <property type="project" value="UniProtKB-KW"/>
</dbReference>
<evidence type="ECO:0000256" key="10">
    <source>
        <dbReference type="SAM" id="MobiDB-lite"/>
    </source>
</evidence>
<feature type="compositionally biased region" description="Basic and acidic residues" evidence="10">
    <location>
        <begin position="465"/>
        <end position="482"/>
    </location>
</feature>
<dbReference type="SUPFAM" id="SSF56112">
    <property type="entry name" value="Protein kinase-like (PK-like)"/>
    <property type="match status" value="1"/>
</dbReference>
<feature type="compositionally biased region" description="Low complexity" evidence="10">
    <location>
        <begin position="62"/>
        <end position="85"/>
    </location>
</feature>
<comment type="similarity">
    <text evidence="1">Belongs to the protein kinase superfamily. AGC Ser/Thr protein kinase family.</text>
</comment>
<evidence type="ECO:0000256" key="1">
    <source>
        <dbReference type="ARBA" id="ARBA00009903"/>
    </source>
</evidence>
<feature type="compositionally biased region" description="Low complexity" evidence="10">
    <location>
        <begin position="189"/>
        <end position="207"/>
    </location>
</feature>